<dbReference type="OrthoDB" id="6156986at2759"/>
<gene>
    <name evidence="1" type="ORF">MEDL_53677</name>
</gene>
<evidence type="ECO:0000313" key="2">
    <source>
        <dbReference type="Proteomes" id="UP000683360"/>
    </source>
</evidence>
<evidence type="ECO:0000313" key="1">
    <source>
        <dbReference type="EMBL" id="CAG2241535.1"/>
    </source>
</evidence>
<proteinExistence type="predicted"/>
<dbReference type="PANTHER" id="PTHR46880:SF5">
    <property type="entry name" value="DUF4371 DOMAIN-CONTAINING PROTEIN"/>
    <property type="match status" value="1"/>
</dbReference>
<dbReference type="Proteomes" id="UP000683360">
    <property type="component" value="Unassembled WGS sequence"/>
</dbReference>
<dbReference type="EMBL" id="CAJPWZ010002589">
    <property type="protein sequence ID" value="CAG2241535.1"/>
    <property type="molecule type" value="Genomic_DNA"/>
</dbReference>
<organism evidence="1 2">
    <name type="scientific">Mytilus edulis</name>
    <name type="common">Blue mussel</name>
    <dbReference type="NCBI Taxonomy" id="6550"/>
    <lineage>
        <taxon>Eukaryota</taxon>
        <taxon>Metazoa</taxon>
        <taxon>Spiralia</taxon>
        <taxon>Lophotrochozoa</taxon>
        <taxon>Mollusca</taxon>
        <taxon>Bivalvia</taxon>
        <taxon>Autobranchia</taxon>
        <taxon>Pteriomorphia</taxon>
        <taxon>Mytilida</taxon>
        <taxon>Mytiloidea</taxon>
        <taxon>Mytilidae</taxon>
        <taxon>Mytilinae</taxon>
        <taxon>Mytilus</taxon>
    </lineage>
</organism>
<dbReference type="PANTHER" id="PTHR46880">
    <property type="entry name" value="RAS-ASSOCIATING DOMAIN-CONTAINING PROTEIN"/>
    <property type="match status" value="1"/>
</dbReference>
<evidence type="ECO:0008006" key="3">
    <source>
        <dbReference type="Google" id="ProtNLM"/>
    </source>
</evidence>
<dbReference type="SUPFAM" id="SSF53098">
    <property type="entry name" value="Ribonuclease H-like"/>
    <property type="match status" value="1"/>
</dbReference>
<sequence length="520" mass="58776">MKNKSKVFNKTPSVRYKKSAVKDHSNSEQHKTAVTLELTSRTSVFQKDFEEEKKAVADDNLKAAFFALYWLMKEETPNSKFSSLMLLAEKMGHPSIKHFRYTSARTIREMMLTIGHHIGDEVAEKVRNSGVYGLLVDEVTDLSVKQQMVCFVQYIDDSGLGHIDVLDIANVLDFGSSADADTLLKSVCHILLKNELDLRNCSSFVSDGASVMVEKNNGVAVKLKNIVPTLLSVHCICHRLALACTDTNKDIEYISTIERILTQLWKYFDDSPKRTAALLKTQLQMHQIALHTGDITKQKRVYISRKMKKACKTRWLSFDNSVKSAYGDLPAVLQTLRVLKMNDDPTADGLLKRMRQFKFIGALAVLSHILPILASLSRAFQKGTINFSSVQPAIDHTMDSLDDLLPTDSDDPLTSNVSTQLKSELSEQGRLEALELQPSDFEWKQMTNLLTKYVHTLKENINSRFSSSIPILQCFGIFGPLSMPLRGTLEFKTYGNESVKKMVDHFYQADETRPDRKENF</sequence>
<comment type="caution">
    <text evidence="1">The sequence shown here is derived from an EMBL/GenBank/DDBJ whole genome shotgun (WGS) entry which is preliminary data.</text>
</comment>
<keyword evidence="2" id="KW-1185">Reference proteome</keyword>
<protein>
    <recommendedName>
        <fullName evidence="3">DUF4371 domain-containing protein</fullName>
    </recommendedName>
</protein>
<dbReference type="InterPro" id="IPR012337">
    <property type="entry name" value="RNaseH-like_sf"/>
</dbReference>
<dbReference type="AlphaFoldDB" id="A0A8S3U5G5"/>
<accession>A0A8S3U5G5</accession>
<name>A0A8S3U5G5_MYTED</name>
<reference evidence="1" key="1">
    <citation type="submission" date="2021-03" db="EMBL/GenBank/DDBJ databases">
        <authorList>
            <person name="Bekaert M."/>
        </authorList>
    </citation>
    <scope>NUCLEOTIDE SEQUENCE</scope>
</reference>